<dbReference type="GO" id="GO:0016787">
    <property type="term" value="F:hydrolase activity"/>
    <property type="evidence" value="ECO:0007669"/>
    <property type="project" value="UniProtKB-KW"/>
</dbReference>
<gene>
    <name evidence="4" type="ORF">EPICR_60051</name>
</gene>
<evidence type="ECO:0000313" key="4">
    <source>
        <dbReference type="EMBL" id="VEN75064.1"/>
    </source>
</evidence>
<dbReference type="SUPFAM" id="SSF55811">
    <property type="entry name" value="Nudix"/>
    <property type="match status" value="1"/>
</dbReference>
<organism evidence="4">
    <name type="scientific">uncultured Desulfobacteraceae bacterium</name>
    <dbReference type="NCBI Taxonomy" id="218296"/>
    <lineage>
        <taxon>Bacteria</taxon>
        <taxon>Pseudomonadati</taxon>
        <taxon>Thermodesulfobacteriota</taxon>
        <taxon>Desulfobacteria</taxon>
        <taxon>Desulfobacterales</taxon>
        <taxon>Desulfobacteraceae</taxon>
        <taxon>environmental samples</taxon>
    </lineage>
</organism>
<evidence type="ECO:0000256" key="1">
    <source>
        <dbReference type="ARBA" id="ARBA00022801"/>
    </source>
</evidence>
<keyword evidence="1 2" id="KW-0378">Hydrolase</keyword>
<reference evidence="4" key="1">
    <citation type="submission" date="2019-01" db="EMBL/GenBank/DDBJ databases">
        <authorList>
            <consortium name="Genoscope - CEA"/>
            <person name="William W."/>
        </authorList>
    </citation>
    <scope>NUCLEOTIDE SEQUENCE</scope>
    <source>
        <strain evidence="4">CR-1</strain>
    </source>
</reference>
<dbReference type="PRINTS" id="PR00502">
    <property type="entry name" value="NUDIXFAMILY"/>
</dbReference>
<dbReference type="InterPro" id="IPR020476">
    <property type="entry name" value="Nudix_hydrolase"/>
</dbReference>
<protein>
    <submittedName>
        <fullName evidence="4">NUDIX hydrolase</fullName>
    </submittedName>
</protein>
<evidence type="ECO:0000259" key="3">
    <source>
        <dbReference type="PROSITE" id="PS51462"/>
    </source>
</evidence>
<dbReference type="InterPro" id="IPR000086">
    <property type="entry name" value="NUDIX_hydrolase_dom"/>
</dbReference>
<comment type="similarity">
    <text evidence="2">Belongs to the Nudix hydrolase family.</text>
</comment>
<dbReference type="PANTHER" id="PTHR43736">
    <property type="entry name" value="ADP-RIBOSE PYROPHOSPHATASE"/>
    <property type="match status" value="1"/>
</dbReference>
<feature type="domain" description="Nudix hydrolase" evidence="3">
    <location>
        <begin position="36"/>
        <end position="164"/>
    </location>
</feature>
<accession>A0A484HIV1</accession>
<dbReference type="AlphaFoldDB" id="A0A484HIV1"/>
<proteinExistence type="inferred from homology"/>
<sequence>MEKKSFCRFCGGPLTRKMVEGRPRLFCESCARPIYENPIPATCVVAVDKSGRILLVKRSEPPKVGFWCLPGGFMELGETPEGAALREFEEETGLSGKIEILLGVSTNPSDQYHTVLMMGYLVKKYSGILTPGDDASDAAFFSRDRMPEIAFSSHRRFIRIYQAAYSDR</sequence>
<evidence type="ECO:0000256" key="2">
    <source>
        <dbReference type="RuleBase" id="RU003476"/>
    </source>
</evidence>
<dbReference type="InterPro" id="IPR015797">
    <property type="entry name" value="NUDIX_hydrolase-like_dom_sf"/>
</dbReference>
<dbReference type="Gene3D" id="3.90.79.10">
    <property type="entry name" value="Nucleoside Triphosphate Pyrophosphohydrolase"/>
    <property type="match status" value="1"/>
</dbReference>
<dbReference type="PROSITE" id="PS51462">
    <property type="entry name" value="NUDIX"/>
    <property type="match status" value="1"/>
</dbReference>
<dbReference type="PANTHER" id="PTHR43736:SF1">
    <property type="entry name" value="DIHYDRONEOPTERIN TRIPHOSPHATE DIPHOSPHATASE"/>
    <property type="match status" value="1"/>
</dbReference>
<dbReference type="Pfam" id="PF00293">
    <property type="entry name" value="NUDIX"/>
    <property type="match status" value="1"/>
</dbReference>
<name>A0A484HIV1_9BACT</name>
<dbReference type="InterPro" id="IPR020084">
    <property type="entry name" value="NUDIX_hydrolase_CS"/>
</dbReference>
<dbReference type="PROSITE" id="PS00893">
    <property type="entry name" value="NUDIX_BOX"/>
    <property type="match status" value="1"/>
</dbReference>
<dbReference type="EMBL" id="CAACVI010000049">
    <property type="protein sequence ID" value="VEN75064.1"/>
    <property type="molecule type" value="Genomic_DNA"/>
</dbReference>